<dbReference type="SMART" id="SM01026">
    <property type="entry name" value="Beach"/>
    <property type="match status" value="1"/>
</dbReference>
<organism evidence="6 7">
    <name type="scientific">Acrasis kona</name>
    <dbReference type="NCBI Taxonomy" id="1008807"/>
    <lineage>
        <taxon>Eukaryota</taxon>
        <taxon>Discoba</taxon>
        <taxon>Heterolobosea</taxon>
        <taxon>Tetramitia</taxon>
        <taxon>Eutetramitia</taxon>
        <taxon>Acrasidae</taxon>
        <taxon>Acrasis</taxon>
    </lineage>
</organism>
<evidence type="ECO:0000259" key="5">
    <source>
        <dbReference type="PROSITE" id="PS51783"/>
    </source>
</evidence>
<dbReference type="SUPFAM" id="SSF50729">
    <property type="entry name" value="PH domain-like"/>
    <property type="match status" value="1"/>
</dbReference>
<dbReference type="Gene3D" id="1.10.1540.10">
    <property type="entry name" value="BEACH domain"/>
    <property type="match status" value="1"/>
</dbReference>
<dbReference type="PANTHER" id="PTHR13743">
    <property type="entry name" value="BEIGE/BEACH-RELATED"/>
    <property type="match status" value="1"/>
</dbReference>
<gene>
    <name evidence="6" type="ORF">AKO1_002368</name>
</gene>
<evidence type="ECO:0000256" key="1">
    <source>
        <dbReference type="ARBA" id="ARBA00022574"/>
    </source>
</evidence>
<evidence type="ECO:0000256" key="3">
    <source>
        <dbReference type="PROSITE-ProRule" id="PRU00221"/>
    </source>
</evidence>
<dbReference type="Pfam" id="PF25400">
    <property type="entry name" value="PH_FAN"/>
    <property type="match status" value="1"/>
</dbReference>
<dbReference type="SUPFAM" id="SSF81837">
    <property type="entry name" value="BEACH domain"/>
    <property type="match status" value="1"/>
</dbReference>
<dbReference type="SMART" id="SM00320">
    <property type="entry name" value="WD40"/>
    <property type="match status" value="6"/>
</dbReference>
<dbReference type="PROSITE" id="PS50197">
    <property type="entry name" value="BEACH"/>
    <property type="match status" value="1"/>
</dbReference>
<dbReference type="InterPro" id="IPR000409">
    <property type="entry name" value="BEACH_dom"/>
</dbReference>
<dbReference type="InterPro" id="IPR011993">
    <property type="entry name" value="PH-like_dom_sf"/>
</dbReference>
<dbReference type="Gene3D" id="2.30.29.30">
    <property type="entry name" value="Pleckstrin-homology domain (PH domain)/Phosphotyrosine-binding domain (PTB)"/>
    <property type="match status" value="1"/>
</dbReference>
<evidence type="ECO:0000256" key="2">
    <source>
        <dbReference type="ARBA" id="ARBA00022737"/>
    </source>
</evidence>
<dbReference type="Gene3D" id="2.130.10.10">
    <property type="entry name" value="YVTN repeat-like/Quinoprotein amine dehydrogenase"/>
    <property type="match status" value="2"/>
</dbReference>
<name>A0AAW2ZQ66_9EUKA</name>
<evidence type="ECO:0000259" key="4">
    <source>
        <dbReference type="PROSITE" id="PS50197"/>
    </source>
</evidence>
<dbReference type="PROSITE" id="PS50082">
    <property type="entry name" value="WD_REPEATS_2"/>
    <property type="match status" value="2"/>
</dbReference>
<evidence type="ECO:0000313" key="7">
    <source>
        <dbReference type="Proteomes" id="UP001431209"/>
    </source>
</evidence>
<dbReference type="PROSITE" id="PS51783">
    <property type="entry name" value="PH_BEACH"/>
    <property type="match status" value="1"/>
</dbReference>
<dbReference type="Pfam" id="PF14844">
    <property type="entry name" value="PH_BEACH"/>
    <property type="match status" value="1"/>
</dbReference>
<dbReference type="AlphaFoldDB" id="A0AAW2ZQ66"/>
<feature type="domain" description="BEACH" evidence="4">
    <location>
        <begin position="276"/>
        <end position="562"/>
    </location>
</feature>
<dbReference type="InterPro" id="IPR015943">
    <property type="entry name" value="WD40/YVTN_repeat-like_dom_sf"/>
</dbReference>
<dbReference type="InterPro" id="IPR023362">
    <property type="entry name" value="PH-BEACH_dom"/>
</dbReference>
<reference evidence="6 7" key="1">
    <citation type="submission" date="2024-03" db="EMBL/GenBank/DDBJ databases">
        <title>The Acrasis kona genome and developmental transcriptomes reveal deep origins of eukaryotic multicellular pathways.</title>
        <authorList>
            <person name="Sheikh S."/>
            <person name="Fu C.-J."/>
            <person name="Brown M.W."/>
            <person name="Baldauf S.L."/>
        </authorList>
    </citation>
    <scope>NUCLEOTIDE SEQUENCE [LARGE SCALE GENOMIC DNA]</scope>
    <source>
        <strain evidence="6 7">ATCC MYA-3509</strain>
    </source>
</reference>
<dbReference type="Pfam" id="PF00400">
    <property type="entry name" value="WD40"/>
    <property type="match status" value="2"/>
</dbReference>
<feature type="repeat" description="WD" evidence="3">
    <location>
        <begin position="749"/>
        <end position="788"/>
    </location>
</feature>
<comment type="caution">
    <text evidence="6">The sequence shown here is derived from an EMBL/GenBank/DDBJ whole genome shotgun (WGS) entry which is preliminary data.</text>
</comment>
<dbReference type="PANTHER" id="PTHR13743:SF123">
    <property type="entry name" value="PROTEIN FAN"/>
    <property type="match status" value="1"/>
</dbReference>
<dbReference type="Pfam" id="PF02138">
    <property type="entry name" value="Beach"/>
    <property type="match status" value="1"/>
</dbReference>
<dbReference type="InterPro" id="IPR001680">
    <property type="entry name" value="WD40_rpt"/>
</dbReference>
<sequence>MLRKKKDKRFNLLLLQEGEIYYQDFACTHYPNKTGRNKSPGRLHFCSHSLFFVPDDTRSAIQCYLFESFTSNITPFVPTGDLFKPHNKDNMFYFNCKSITEMKRQNKVHPYIVKPNTEQVIFGLTFLTTNQLISKILPVQQLWSTTTNKTRLVEKLNQIYEKEHQDFTFDVTWMEDFRELKLTETNCTKVTPLLESPGRILITNERIYFQPFCNISSKPVKKYNLRYVSRVVKRRHSLRQVGLEIYLEDDKSIFFSFKNQKERDSTFLTLLKQPSLSNVLRNDQGNMTQRWQKGLVSNFDYLLYINFIADRSFNDLTQYPVMPWVIQDYASETLNLNDANTFRDLSKPIGALNPARLKRFKQRYNEMPEPKFLYGSHYSTPGYVLYYLVRQAPEYMLKLQNGRFDAPDREFHSIQSTWNSVLTGDSDVKELIPEFYQSNGDFLINSQQLDLGTMSNMRRVHHVTLPPWANNDARQFVSLNRRALESEYVSNHLHLWIDLIFGEKQRGRSSVAFDNVFYYLTYEGNVDLESITDPIEKESIMAQVREFGQTPKQVFHRAHPKRFSNDDAKQVEDDDDDLDLMNLMEQLKQPVLNHHDDDRDLIEKNDEFDVSQLLTTNFNTKSTLLSTKVPSRRELRNLKMESNSSPTLSPSKNQINHSFRHLKRDFQIKMHRDKVSSVTLHQDRIISTSHDATVKISSTVTKKQIRRIAECGQVTLSDSCMHDSTLFVASWDNHIYSYSIEYGKVLDSLPAHDDAVTKMISRGDEMVSTSWDSTVKLWNFSHHSGLNRSPTWQHQCDDPVLSLAMMSDDGNHLGACGTESGDVVIFDVRAKRSLIDFSAHTDAVTSVAFMNQQRIVTCSKDRHVKIFSVSGGQEMKSFQLTESLRCLATDGNVIVTGGDAGVVNVWNDDGVNVGEQNFVCGSAVTCLNVVDGVGTMLVGTSDGDLIFYKK</sequence>
<protein>
    <submittedName>
        <fullName evidence="6">BEACH domain-containing protein</fullName>
    </submittedName>
</protein>
<dbReference type="PROSITE" id="PS00678">
    <property type="entry name" value="WD_REPEATS_1"/>
    <property type="match status" value="1"/>
</dbReference>
<dbReference type="InterPro" id="IPR057496">
    <property type="entry name" value="FAN-like_PH"/>
</dbReference>
<evidence type="ECO:0000313" key="6">
    <source>
        <dbReference type="EMBL" id="KAL0491311.1"/>
    </source>
</evidence>
<proteinExistence type="predicted"/>
<accession>A0AAW2ZQ66</accession>
<dbReference type="CDD" id="cd01201">
    <property type="entry name" value="PH_BEACH"/>
    <property type="match status" value="1"/>
</dbReference>
<feature type="domain" description="BEACH-type PH" evidence="5">
    <location>
        <begin position="176"/>
        <end position="271"/>
    </location>
</feature>
<dbReference type="InterPro" id="IPR036372">
    <property type="entry name" value="BEACH_dom_sf"/>
</dbReference>
<keyword evidence="7" id="KW-1185">Reference proteome</keyword>
<dbReference type="CDD" id="cd06071">
    <property type="entry name" value="Beach"/>
    <property type="match status" value="1"/>
</dbReference>
<dbReference type="Proteomes" id="UP001431209">
    <property type="component" value="Unassembled WGS sequence"/>
</dbReference>
<dbReference type="SUPFAM" id="SSF50978">
    <property type="entry name" value="WD40 repeat-like"/>
    <property type="match status" value="1"/>
</dbReference>
<dbReference type="FunFam" id="1.10.1540.10:FF:000001">
    <property type="entry name" value="neurobeachin isoform X1"/>
    <property type="match status" value="1"/>
</dbReference>
<dbReference type="InterPro" id="IPR050865">
    <property type="entry name" value="BEACH_Domain"/>
</dbReference>
<feature type="repeat" description="WD" evidence="3">
    <location>
        <begin position="837"/>
        <end position="877"/>
    </location>
</feature>
<keyword evidence="2" id="KW-0677">Repeat</keyword>
<dbReference type="InterPro" id="IPR036322">
    <property type="entry name" value="WD40_repeat_dom_sf"/>
</dbReference>
<keyword evidence="1 3" id="KW-0853">WD repeat</keyword>
<dbReference type="EMBL" id="JAOPGA020001785">
    <property type="protein sequence ID" value="KAL0491311.1"/>
    <property type="molecule type" value="Genomic_DNA"/>
</dbReference>
<dbReference type="InterPro" id="IPR019775">
    <property type="entry name" value="WD40_repeat_CS"/>
</dbReference>